<evidence type="ECO:0000313" key="2">
    <source>
        <dbReference type="Proteomes" id="UP001056120"/>
    </source>
</evidence>
<reference evidence="1 2" key="2">
    <citation type="journal article" date="2022" name="Mol. Ecol. Resour.">
        <title>The genomes of chicory, endive, great burdock and yacon provide insights into Asteraceae paleo-polyploidization history and plant inulin production.</title>
        <authorList>
            <person name="Fan W."/>
            <person name="Wang S."/>
            <person name="Wang H."/>
            <person name="Wang A."/>
            <person name="Jiang F."/>
            <person name="Liu H."/>
            <person name="Zhao H."/>
            <person name="Xu D."/>
            <person name="Zhang Y."/>
        </authorList>
    </citation>
    <scope>NUCLEOTIDE SEQUENCE [LARGE SCALE GENOMIC DNA]</scope>
    <source>
        <strain evidence="2">cv. Yunnan</strain>
        <tissue evidence="1">Leaves</tissue>
    </source>
</reference>
<dbReference type="EMBL" id="CM042023">
    <property type="protein sequence ID" value="KAI3812542.1"/>
    <property type="molecule type" value="Genomic_DNA"/>
</dbReference>
<dbReference type="Proteomes" id="UP001056120">
    <property type="component" value="Linkage Group LG06"/>
</dbReference>
<reference evidence="2" key="1">
    <citation type="journal article" date="2022" name="Mol. Ecol. Resour.">
        <title>The genomes of chicory, endive, great burdock and yacon provide insights into Asteraceae palaeo-polyploidization history and plant inulin production.</title>
        <authorList>
            <person name="Fan W."/>
            <person name="Wang S."/>
            <person name="Wang H."/>
            <person name="Wang A."/>
            <person name="Jiang F."/>
            <person name="Liu H."/>
            <person name="Zhao H."/>
            <person name="Xu D."/>
            <person name="Zhang Y."/>
        </authorList>
    </citation>
    <scope>NUCLEOTIDE SEQUENCE [LARGE SCALE GENOMIC DNA]</scope>
    <source>
        <strain evidence="2">cv. Yunnan</strain>
    </source>
</reference>
<comment type="caution">
    <text evidence="1">The sequence shown here is derived from an EMBL/GenBank/DDBJ whole genome shotgun (WGS) entry which is preliminary data.</text>
</comment>
<protein>
    <submittedName>
        <fullName evidence="1">Uncharacterized protein</fullName>
    </submittedName>
</protein>
<accession>A0ACB9IWR8</accession>
<sequence>MKRYGIIRKSIIVLNGSGDVQLCSQFLTCKELLQTVDRLVEENNAEELSVIDMTQLEQELDAALVQTRLRKVVGNEMPMFTLFLTWLSVKEMCWETVYTKQVRRTRRDARAKVPFFEGTSGNRSSGAALGPATQRIRARGYEQQCRGSESLLAHNWPKRKGPFPLWGGGGGGGRSSQERSPPRHTKALTTPTPWQQLGHLSQERSPPRHTKALTTPTLWQQLGHLPMHNVTLIGIWSLSTHCLFYSLASSDAQTQLMMEYISTLQEKKIGGVL</sequence>
<evidence type="ECO:0000313" key="1">
    <source>
        <dbReference type="EMBL" id="KAI3812542.1"/>
    </source>
</evidence>
<proteinExistence type="predicted"/>
<gene>
    <name evidence="1" type="ORF">L1987_17252</name>
</gene>
<name>A0ACB9IWR8_9ASTR</name>
<organism evidence="1 2">
    <name type="scientific">Smallanthus sonchifolius</name>
    <dbReference type="NCBI Taxonomy" id="185202"/>
    <lineage>
        <taxon>Eukaryota</taxon>
        <taxon>Viridiplantae</taxon>
        <taxon>Streptophyta</taxon>
        <taxon>Embryophyta</taxon>
        <taxon>Tracheophyta</taxon>
        <taxon>Spermatophyta</taxon>
        <taxon>Magnoliopsida</taxon>
        <taxon>eudicotyledons</taxon>
        <taxon>Gunneridae</taxon>
        <taxon>Pentapetalae</taxon>
        <taxon>asterids</taxon>
        <taxon>campanulids</taxon>
        <taxon>Asterales</taxon>
        <taxon>Asteraceae</taxon>
        <taxon>Asteroideae</taxon>
        <taxon>Heliantheae alliance</taxon>
        <taxon>Millerieae</taxon>
        <taxon>Smallanthus</taxon>
    </lineage>
</organism>
<keyword evidence="2" id="KW-1185">Reference proteome</keyword>